<gene>
    <name evidence="1" type="ORF">BJ998_004097</name>
</gene>
<keyword evidence="2" id="KW-1185">Reference proteome</keyword>
<evidence type="ECO:0000313" key="2">
    <source>
        <dbReference type="Proteomes" id="UP000585638"/>
    </source>
</evidence>
<protein>
    <submittedName>
        <fullName evidence="1">Uncharacterized protein</fullName>
    </submittedName>
</protein>
<name>A0A7W9KHZ4_9PSEU</name>
<reference evidence="1 2" key="1">
    <citation type="submission" date="2020-08" db="EMBL/GenBank/DDBJ databases">
        <title>Sequencing the genomes of 1000 actinobacteria strains.</title>
        <authorList>
            <person name="Klenk H.-P."/>
        </authorList>
    </citation>
    <scope>NUCLEOTIDE SEQUENCE [LARGE SCALE GENOMIC DNA]</scope>
    <source>
        <strain evidence="1 2">DSM 43851</strain>
    </source>
</reference>
<proteinExistence type="predicted"/>
<dbReference type="AlphaFoldDB" id="A0A7W9KHZ4"/>
<comment type="caution">
    <text evidence="1">The sequence shown here is derived from an EMBL/GenBank/DDBJ whole genome shotgun (WGS) entry which is preliminary data.</text>
</comment>
<sequence>MTARLPDGRVPRGFRPDGMVRTTGWLQVGRVPISTGIWPAAAFGLMALPFDVPWLPFPCAAAGFALWQVWIRYVQPSSPAVNLDSVPASDLRPGDWFRPYGGIGPAAQVAETRPAPDDLLHVSLRGGRELTLSPDYRVRRVRLRS</sequence>
<accession>A0A7W9KHZ4</accession>
<dbReference type="Proteomes" id="UP000585638">
    <property type="component" value="Unassembled WGS sequence"/>
</dbReference>
<dbReference type="RefSeq" id="WP_184863921.1">
    <property type="nucleotide sequence ID" value="NZ_BAAAWY010000001.1"/>
</dbReference>
<organism evidence="1 2">
    <name type="scientific">Kutzneria kofuensis</name>
    <dbReference type="NCBI Taxonomy" id="103725"/>
    <lineage>
        <taxon>Bacteria</taxon>
        <taxon>Bacillati</taxon>
        <taxon>Actinomycetota</taxon>
        <taxon>Actinomycetes</taxon>
        <taxon>Pseudonocardiales</taxon>
        <taxon>Pseudonocardiaceae</taxon>
        <taxon>Kutzneria</taxon>
    </lineage>
</organism>
<dbReference type="EMBL" id="JACHIR010000001">
    <property type="protein sequence ID" value="MBB5892901.1"/>
    <property type="molecule type" value="Genomic_DNA"/>
</dbReference>
<evidence type="ECO:0000313" key="1">
    <source>
        <dbReference type="EMBL" id="MBB5892901.1"/>
    </source>
</evidence>